<evidence type="ECO:0000259" key="2">
    <source>
        <dbReference type="Pfam" id="PF00350"/>
    </source>
</evidence>
<dbReference type="Proteomes" id="UP001199469">
    <property type="component" value="Unassembled WGS sequence"/>
</dbReference>
<keyword evidence="1" id="KW-1133">Transmembrane helix</keyword>
<keyword evidence="1" id="KW-0812">Transmembrane</keyword>
<comment type="caution">
    <text evidence="3">The sequence shown here is derived from an EMBL/GenBank/DDBJ whole genome shotgun (WGS) entry which is preliminary data.</text>
</comment>
<protein>
    <submittedName>
        <fullName evidence="3">Dynamin family protein</fullName>
    </submittedName>
</protein>
<dbReference type="Pfam" id="PF00350">
    <property type="entry name" value="Dynamin_N"/>
    <property type="match status" value="1"/>
</dbReference>
<dbReference type="SUPFAM" id="SSF52540">
    <property type="entry name" value="P-loop containing nucleoside triphosphate hydrolases"/>
    <property type="match status" value="1"/>
</dbReference>
<dbReference type="RefSeq" id="WP_230736705.1">
    <property type="nucleotide sequence ID" value="NZ_JAJNDB010000004.1"/>
</dbReference>
<feature type="domain" description="Dynamin N-terminal" evidence="2">
    <location>
        <begin position="46"/>
        <end position="210"/>
    </location>
</feature>
<dbReference type="PANTHER" id="PTHR43681:SF1">
    <property type="entry name" value="SARCALUMENIN"/>
    <property type="match status" value="1"/>
</dbReference>
<sequence length="613" mass="66538">MSGTGVQFAAETLDLAVKGATAYEREDLVQRLTGARHLLSDNAVTVYVVGEFKQGKSSLINGLLTAPVCPVDDDIATAVPTKVGYSQQVRAVASFESAAGNEASPWQEEVPVAEIASYVTERGNPGNHRRLRSVTVGIDRPLLASGLTLVDTPGVGGLGSVHNAVTVGSLPQAHAVVFVSDASQELTAAEIRFLRTVKELCPTIVFVLTKTDLYPEWKRIRDIDVEHLARAGLSVDVLEVSSELRNTAAAAGDQELNVESGFPPLVQRLQDIVRDAERVALRSVGSHVLSVVGQLEPALQSRAASLTTPQRSAALVADLTRARERAEALRERSSHWQQVLFDGFADISSDIDFDLRQRSREVLHDAEKAIDEGDPAKDWPGFEQWMRQRLAGEALENYGQFARRARELAERVAEQFDLAADQAVAPVGIAAPVEVIEEIDIDSSFSIAPKKFAGGMAGFQKAYGGFMMFTLLTHMAAIALPGPVGLGLGLLMGKSGLGEERKRQLEKRRAGAKAAVRRFVDEFNLQVGKDSRDALRRIQREMRDAYTRRAEELQRSTKDALAAAQKAVTSSEAETDELARLQSDLESFAMVRDRAREVLAHASRPAVTSAGSR</sequence>
<dbReference type="InterPro" id="IPR027417">
    <property type="entry name" value="P-loop_NTPase"/>
</dbReference>
<evidence type="ECO:0000313" key="4">
    <source>
        <dbReference type="Proteomes" id="UP001199469"/>
    </source>
</evidence>
<feature type="transmembrane region" description="Helical" evidence="1">
    <location>
        <begin position="466"/>
        <end position="493"/>
    </location>
</feature>
<organism evidence="3 4">
    <name type="scientific">Actinomycetospora endophytica</name>
    <dbReference type="NCBI Taxonomy" id="2291215"/>
    <lineage>
        <taxon>Bacteria</taxon>
        <taxon>Bacillati</taxon>
        <taxon>Actinomycetota</taxon>
        <taxon>Actinomycetes</taxon>
        <taxon>Pseudonocardiales</taxon>
        <taxon>Pseudonocardiaceae</taxon>
        <taxon>Actinomycetospora</taxon>
    </lineage>
</organism>
<dbReference type="EMBL" id="JAJNDB010000004">
    <property type="protein sequence ID" value="MCD2195527.1"/>
    <property type="molecule type" value="Genomic_DNA"/>
</dbReference>
<name>A0ABS8PB95_9PSEU</name>
<proteinExistence type="predicted"/>
<dbReference type="InterPro" id="IPR051943">
    <property type="entry name" value="TRAFAC_Dynamin-like_GTPase"/>
</dbReference>
<accession>A0ABS8PB95</accession>
<gene>
    <name evidence="3" type="ORF">LQ327_19340</name>
</gene>
<keyword evidence="4" id="KW-1185">Reference proteome</keyword>
<evidence type="ECO:0000256" key="1">
    <source>
        <dbReference type="SAM" id="Phobius"/>
    </source>
</evidence>
<keyword evidence="1" id="KW-0472">Membrane</keyword>
<evidence type="ECO:0000313" key="3">
    <source>
        <dbReference type="EMBL" id="MCD2195527.1"/>
    </source>
</evidence>
<dbReference type="Gene3D" id="3.40.50.300">
    <property type="entry name" value="P-loop containing nucleotide triphosphate hydrolases"/>
    <property type="match status" value="1"/>
</dbReference>
<reference evidence="3 4" key="1">
    <citation type="submission" date="2021-11" db="EMBL/GenBank/DDBJ databases">
        <title>Draft genome sequence of Actinomycetospora sp. SF1 isolated from the rhizosphere soil.</title>
        <authorList>
            <person name="Duangmal K."/>
            <person name="Chantavorakit T."/>
        </authorList>
    </citation>
    <scope>NUCLEOTIDE SEQUENCE [LARGE SCALE GENOMIC DNA]</scope>
    <source>
        <strain evidence="3 4">TBRC 5722</strain>
    </source>
</reference>
<dbReference type="InterPro" id="IPR045063">
    <property type="entry name" value="Dynamin_N"/>
</dbReference>
<dbReference type="PANTHER" id="PTHR43681">
    <property type="entry name" value="TRANSMEMBRANE GTPASE FZO"/>
    <property type="match status" value="1"/>
</dbReference>